<evidence type="ECO:0000313" key="1">
    <source>
        <dbReference type="EMBL" id="PIM52101.1"/>
    </source>
</evidence>
<dbReference type="Proteomes" id="UP000231501">
    <property type="component" value="Unassembled WGS sequence"/>
</dbReference>
<protein>
    <submittedName>
        <fullName evidence="1">Uncharacterized protein</fullName>
    </submittedName>
</protein>
<dbReference type="AlphaFoldDB" id="A0A2G9C6M5"/>
<name>A0A2G9C6M5_9BURK</name>
<organism evidence="1 2">
    <name type="scientific">Roseateles chitinivorans</name>
    <dbReference type="NCBI Taxonomy" id="2917965"/>
    <lineage>
        <taxon>Bacteria</taxon>
        <taxon>Pseudomonadati</taxon>
        <taxon>Pseudomonadota</taxon>
        <taxon>Betaproteobacteria</taxon>
        <taxon>Burkholderiales</taxon>
        <taxon>Sphaerotilaceae</taxon>
        <taxon>Roseateles</taxon>
    </lineage>
</organism>
<reference evidence="1 2" key="1">
    <citation type="submission" date="2017-11" db="EMBL/GenBank/DDBJ databases">
        <title>Draft genome sequence of Mitsuaria sp. HWN-4.</title>
        <authorList>
            <person name="Gundlapally S.R."/>
        </authorList>
    </citation>
    <scope>NUCLEOTIDE SEQUENCE [LARGE SCALE GENOMIC DNA]</scope>
    <source>
        <strain evidence="1 2">HWN-4</strain>
    </source>
</reference>
<proteinExistence type="predicted"/>
<dbReference type="RefSeq" id="WP_099862654.1">
    <property type="nucleotide sequence ID" value="NZ_PEOG01000045.1"/>
</dbReference>
<gene>
    <name evidence="1" type="ORF">CS062_16230</name>
</gene>
<accession>A0A2G9C6M5</accession>
<sequence length="340" mass="36119">MTFRCRDLSGNIIFDADTMPTAGVCLGAFDIPAGVAFSQTFPGYTGSTIRVLDARGSTAWGYTVDNDLGYPRVTSPAVAGDRYSVTVWAMTKPSLTPPTGIVVTRADQTSIVLAPGGTGLYYLGSASVVSTTANSGLLTGSGSMGYHTLEFTSSVPIIPVLEVLQGYHTQLIEVTRPTSTLYRFKARRCDQSSSDATGFATLLAPRILCYGRRTSPIGPPFCYVKRENGELAWDLMAGQNVLLGALATPTIAASAGSQSFAVGNASETYGVIGPNGGFRRTGTVSGATWRMRELERMFNRSSDGNLVSNEIATFSYLADSNETSSLQYVAPLFVTRHTGI</sequence>
<dbReference type="EMBL" id="PEOG01000045">
    <property type="protein sequence ID" value="PIM52101.1"/>
    <property type="molecule type" value="Genomic_DNA"/>
</dbReference>
<keyword evidence="2" id="KW-1185">Reference proteome</keyword>
<evidence type="ECO:0000313" key="2">
    <source>
        <dbReference type="Proteomes" id="UP000231501"/>
    </source>
</evidence>
<comment type="caution">
    <text evidence="1">The sequence shown here is derived from an EMBL/GenBank/DDBJ whole genome shotgun (WGS) entry which is preliminary data.</text>
</comment>
<dbReference type="OrthoDB" id="8704270at2"/>